<reference evidence="1 2" key="1">
    <citation type="submission" date="2020-02" db="EMBL/GenBank/DDBJ databases">
        <authorList>
            <person name="Sun Q."/>
        </authorList>
    </citation>
    <scope>NUCLEOTIDE SEQUENCE [LARGE SCALE GENOMIC DNA]</scope>
    <source>
        <strain evidence="1 2">YIM 13062</strain>
    </source>
</reference>
<dbReference type="AlphaFoldDB" id="A0A846U2K7"/>
<dbReference type="Pfam" id="PF12910">
    <property type="entry name" value="PHD_like"/>
    <property type="match status" value="1"/>
</dbReference>
<gene>
    <name evidence="1" type="ORF">GTW58_12250</name>
</gene>
<comment type="caution">
    <text evidence="1">The sequence shown here is derived from an EMBL/GenBank/DDBJ whole genome shotgun (WGS) entry which is preliminary data.</text>
</comment>
<accession>A0A846U2K7</accession>
<dbReference type="Gene3D" id="3.30.160.620">
    <property type="match status" value="1"/>
</dbReference>
<evidence type="ECO:0000313" key="1">
    <source>
        <dbReference type="EMBL" id="NKE10685.1"/>
    </source>
</evidence>
<name>A0A846U2K7_9MICC</name>
<dbReference type="EMBL" id="JAAVUN010000038">
    <property type="protein sequence ID" value="NKE10685.1"/>
    <property type="molecule type" value="Genomic_DNA"/>
</dbReference>
<dbReference type="InterPro" id="IPR035424">
    <property type="entry name" value="Antitoxin_RelB"/>
</dbReference>
<dbReference type="Proteomes" id="UP000521379">
    <property type="component" value="Unassembled WGS sequence"/>
</dbReference>
<proteinExistence type="predicted"/>
<organism evidence="1 2">
    <name type="scientific">Kocuria subflava</name>
    <dbReference type="NCBI Taxonomy" id="1736139"/>
    <lineage>
        <taxon>Bacteria</taxon>
        <taxon>Bacillati</taxon>
        <taxon>Actinomycetota</taxon>
        <taxon>Actinomycetes</taxon>
        <taxon>Micrococcales</taxon>
        <taxon>Micrococcaceae</taxon>
        <taxon>Kocuria</taxon>
    </lineage>
</organism>
<dbReference type="RefSeq" id="WP_119933727.1">
    <property type="nucleotide sequence ID" value="NZ_JAAVUN010000038.1"/>
</dbReference>
<evidence type="ECO:0000313" key="2">
    <source>
        <dbReference type="Proteomes" id="UP000521379"/>
    </source>
</evidence>
<keyword evidence="2" id="KW-1185">Reference proteome</keyword>
<sequence length="139" mass="15438">MSTTPQLSYSSSEARQNFKQVLDAAENDHLVSVHRGSAHTALVSGPRLRRYLELTCPAHARTVVEEGGYVIFLDGRPFAAEGATLQEAIDDLIVVLREYAQDWGSRLRLAPNHADHWGLVQLINLSSDQELTDWLKAEG</sequence>
<protein>
    <submittedName>
        <fullName evidence="1">Prevent-host-death protein</fullName>
    </submittedName>
</protein>